<organism evidence="2 3">
    <name type="scientific">Olea europaea subsp. europaea</name>
    <dbReference type="NCBI Taxonomy" id="158383"/>
    <lineage>
        <taxon>Eukaryota</taxon>
        <taxon>Viridiplantae</taxon>
        <taxon>Streptophyta</taxon>
        <taxon>Embryophyta</taxon>
        <taxon>Tracheophyta</taxon>
        <taxon>Spermatophyta</taxon>
        <taxon>Magnoliopsida</taxon>
        <taxon>eudicotyledons</taxon>
        <taxon>Gunneridae</taxon>
        <taxon>Pentapetalae</taxon>
        <taxon>asterids</taxon>
        <taxon>lamiids</taxon>
        <taxon>Lamiales</taxon>
        <taxon>Oleaceae</taxon>
        <taxon>Oleeae</taxon>
        <taxon>Olea</taxon>
    </lineage>
</organism>
<dbReference type="EMBL" id="CACTIH010002720">
    <property type="protein sequence ID" value="CAA2977015.1"/>
    <property type="molecule type" value="Genomic_DNA"/>
</dbReference>
<dbReference type="OrthoDB" id="1824654at2759"/>
<protein>
    <submittedName>
        <fullName evidence="2">Uncharacterized protein</fullName>
    </submittedName>
</protein>
<sequence>KRHLEQKYNTIQGRILGEELQGNQLFDFEKLKLRLKKYWVMARTGSLQFVMARSDACYILGLISNVFLMLLLIETSIYPFGWEDSSDYK</sequence>
<evidence type="ECO:0000313" key="2">
    <source>
        <dbReference type="EMBL" id="CAA2977015.1"/>
    </source>
</evidence>
<proteinExistence type="predicted"/>
<accession>A0A8S0RDN2</accession>
<keyword evidence="1" id="KW-1133">Transmembrane helix</keyword>
<keyword evidence="3" id="KW-1185">Reference proteome</keyword>
<feature type="non-terminal residue" evidence="2">
    <location>
        <position position="89"/>
    </location>
</feature>
<evidence type="ECO:0000313" key="3">
    <source>
        <dbReference type="Proteomes" id="UP000594638"/>
    </source>
</evidence>
<dbReference type="Proteomes" id="UP000594638">
    <property type="component" value="Unassembled WGS sequence"/>
</dbReference>
<dbReference type="AlphaFoldDB" id="A0A8S0RDN2"/>
<comment type="caution">
    <text evidence="2">The sequence shown here is derived from an EMBL/GenBank/DDBJ whole genome shotgun (WGS) entry which is preliminary data.</text>
</comment>
<dbReference type="PANTHER" id="PTHR35307">
    <property type="entry name" value="PROTEIN, PUTATIVE-RELATED"/>
    <property type="match status" value="1"/>
</dbReference>
<keyword evidence="1" id="KW-0812">Transmembrane</keyword>
<dbReference type="Gramene" id="OE9A059948T1">
    <property type="protein sequence ID" value="OE9A059948C1"/>
    <property type="gene ID" value="OE9A059948"/>
</dbReference>
<gene>
    <name evidence="2" type="ORF">OLEA9_A059948</name>
</gene>
<dbReference type="PANTHER" id="PTHR35307:SF8">
    <property type="entry name" value="GUSTATORY RECEPTOR"/>
    <property type="match status" value="1"/>
</dbReference>
<evidence type="ECO:0000256" key="1">
    <source>
        <dbReference type="SAM" id="Phobius"/>
    </source>
</evidence>
<feature type="transmembrane region" description="Helical" evidence="1">
    <location>
        <begin position="56"/>
        <end position="80"/>
    </location>
</feature>
<name>A0A8S0RDN2_OLEEU</name>
<reference evidence="2 3" key="1">
    <citation type="submission" date="2019-12" db="EMBL/GenBank/DDBJ databases">
        <authorList>
            <person name="Alioto T."/>
            <person name="Alioto T."/>
            <person name="Gomez Garrido J."/>
        </authorList>
    </citation>
    <scope>NUCLEOTIDE SEQUENCE [LARGE SCALE GENOMIC DNA]</scope>
</reference>
<feature type="non-terminal residue" evidence="2">
    <location>
        <position position="1"/>
    </location>
</feature>
<keyword evidence="1" id="KW-0472">Membrane</keyword>